<dbReference type="AlphaFoldDB" id="A0A8J2M233"/>
<comment type="caution">
    <text evidence="4">The sequence shown here is derived from an EMBL/GenBank/DDBJ whole genome shotgun (WGS) entry which is preliminary data.</text>
</comment>
<feature type="coiled-coil region" evidence="1">
    <location>
        <begin position="917"/>
        <end position="1059"/>
    </location>
</feature>
<dbReference type="PANTHER" id="PTHR23159">
    <property type="entry name" value="CENTROSOMAL PROTEIN 2"/>
    <property type="match status" value="1"/>
</dbReference>
<organism evidence="4 5">
    <name type="scientific">Cercopithifilaria johnstoni</name>
    <dbReference type="NCBI Taxonomy" id="2874296"/>
    <lineage>
        <taxon>Eukaryota</taxon>
        <taxon>Metazoa</taxon>
        <taxon>Ecdysozoa</taxon>
        <taxon>Nematoda</taxon>
        <taxon>Chromadorea</taxon>
        <taxon>Rhabditida</taxon>
        <taxon>Spirurina</taxon>
        <taxon>Spiruromorpha</taxon>
        <taxon>Filarioidea</taxon>
        <taxon>Onchocercidae</taxon>
        <taxon>Cercopithifilaria</taxon>
    </lineage>
</organism>
<evidence type="ECO:0000313" key="5">
    <source>
        <dbReference type="Proteomes" id="UP000746747"/>
    </source>
</evidence>
<feature type="region of interest" description="Disordered" evidence="2">
    <location>
        <begin position="149"/>
        <end position="170"/>
    </location>
</feature>
<reference evidence="4" key="1">
    <citation type="submission" date="2021-09" db="EMBL/GenBank/DDBJ databases">
        <authorList>
            <consortium name="Pathogen Informatics"/>
        </authorList>
    </citation>
    <scope>NUCLEOTIDE SEQUENCE</scope>
</reference>
<evidence type="ECO:0000256" key="1">
    <source>
        <dbReference type="SAM" id="Coils"/>
    </source>
</evidence>
<keyword evidence="5" id="KW-1185">Reference proteome</keyword>
<feature type="compositionally biased region" description="Basic and acidic residues" evidence="2">
    <location>
        <begin position="158"/>
        <end position="168"/>
    </location>
</feature>
<gene>
    <name evidence="4" type="ORF">CJOHNSTONI_LOCUS4017</name>
</gene>
<dbReference type="Gene3D" id="1.10.287.1490">
    <property type="match status" value="1"/>
</dbReference>
<dbReference type="CDD" id="cd19609">
    <property type="entry name" value="NTD_TDP-43"/>
    <property type="match status" value="1"/>
</dbReference>
<feature type="coiled-coil region" evidence="1">
    <location>
        <begin position="802"/>
        <end position="889"/>
    </location>
</feature>
<dbReference type="Pfam" id="PF18694">
    <property type="entry name" value="TDP-43_N"/>
    <property type="match status" value="1"/>
</dbReference>
<name>A0A8J2M233_9BILA</name>
<dbReference type="Proteomes" id="UP000746747">
    <property type="component" value="Unassembled WGS sequence"/>
</dbReference>
<evidence type="ECO:0000259" key="3">
    <source>
        <dbReference type="Pfam" id="PF18694"/>
    </source>
</evidence>
<dbReference type="EMBL" id="CAKAEH010001270">
    <property type="protein sequence ID" value="CAG9533824.1"/>
    <property type="molecule type" value="Genomic_DNA"/>
</dbReference>
<sequence length="1201" mass="141202">MDVRPVIDSILPPPGWVRIELEPVDIPLEQDDSILLSTIQSVIPGAHGLYYKDENCKKTLSYNGATGCISKGPPGWNSKPIYVVLAHGCRHFNSTDAGQYGIATERFEKTVNLIQRMLVQRSSYVFMFEGDSTRSVKCKCDDNRLLSRDEDDSETGIDEEKRSDESGCDRLQLWSNEEMNEKNYEIDELNKQISDLKWIIEEYKQGLKDANDRTNHLENLCKEKDYVIDDVTNRLRDLEHRLFDVPTLQSTENLNSLINDLRKEIDAKNNYIEQLEKTKNDIQWYLGEHQHWLQDANNRIGILENEKLEGWQKVCELEEMLNQTRTVATIDDYNDIKGKMEELQEKMEDKRRECDKLNEEKDEMKVILSEHKVLLEDAKKKIRYLEDGESEQDCLIVAIIKELRDLKKVRSDAFLQLHEKIDDLELYLNKRQQQLTEIKANNDDIEYKTLKWSIKDLVENISDLDNGHLNESVEPKNYADWTFMEYKQWLQNLKKRVEELENATQRLSNEKDMAITKLHEIKQLEPNLEELKKEISEKNERIIEMEKDFNDKQNELKLNIEELLHKLNEAKENATKNEQMKNDTEWSLGEHRQWLTDAKNKINELEYKLQGTNVENYNLREEIDKLNGNIRTSMEAIECLQKEINDKNEQIICIIKQKNDAERNFNEKQQLLKDANDKISELESVLIEKSDFIEELKKYNEGCFVFYCNLLIRTFFLEEQTTLREKLQAFEKTLSEVPSQELKIDELTHSMEEKDREIAELQKSLEDAIFLQTVQKESLQNLTSKLNETEEALAKAPKPNELSEHKVALAKLQEDLDQKDADLAHISKERSDAEWFLGEERQRLKDANQRITLLEEELTCVKVKHADILHNLKNETFQLKEKNKKLKDTMIKTEFVIKDLLKDDGMTALILGQTEKSGSLEEEFKQLRKKYKQLIALLATTQDHLEKMKMEVSEFANSKELYKVIENLNNELNQCKAENENLSKQKKDTEWELDEHREWLRKANNRITIFEQELAHTKEVNKKALEVLGVENKALNQKNAQLKEDVERLQDEIQNLLMDGTKEVGKHNCWECKKVSALNCVENIDDERSSIKCLLENLCKELNYQKIIDTLMEERSKAEQFLEERKESITYAYNKIVDLEKQILENMLEEQLEVANIRTIFTRTAEETENIYRSESLQSEQFMHVLNFYLLILIEEVLNGN</sequence>
<dbReference type="PANTHER" id="PTHR23159:SF31">
    <property type="entry name" value="CENTROSOME-ASSOCIATED PROTEIN CEP250 ISOFORM X1"/>
    <property type="match status" value="1"/>
</dbReference>
<feature type="coiled-coil region" evidence="1">
    <location>
        <begin position="333"/>
        <end position="367"/>
    </location>
</feature>
<dbReference type="OrthoDB" id="5917859at2759"/>
<feature type="domain" description="TAR DNA-binding protein 43 N-terminal" evidence="3">
    <location>
        <begin position="21"/>
        <end position="85"/>
    </location>
</feature>
<evidence type="ECO:0000313" key="4">
    <source>
        <dbReference type="EMBL" id="CAG9533824.1"/>
    </source>
</evidence>
<feature type="coiled-coil region" evidence="1">
    <location>
        <begin position="186"/>
        <end position="220"/>
    </location>
</feature>
<keyword evidence="1" id="KW-0175">Coiled coil</keyword>
<evidence type="ECO:0000256" key="2">
    <source>
        <dbReference type="SAM" id="MobiDB-lite"/>
    </source>
</evidence>
<proteinExistence type="predicted"/>
<dbReference type="InterPro" id="IPR041105">
    <property type="entry name" value="TDP-43_N"/>
</dbReference>
<feature type="coiled-coil region" evidence="1">
    <location>
        <begin position="483"/>
        <end position="685"/>
    </location>
</feature>
<feature type="coiled-coil region" evidence="1">
    <location>
        <begin position="744"/>
        <end position="771"/>
    </location>
</feature>
<accession>A0A8J2M233</accession>
<protein>
    <recommendedName>
        <fullName evidence="3">TAR DNA-binding protein 43 N-terminal domain-containing protein</fullName>
    </recommendedName>
</protein>